<gene>
    <name evidence="2" type="ORF">DSM104635_03319</name>
</gene>
<feature type="transmembrane region" description="Helical" evidence="1">
    <location>
        <begin position="85"/>
        <end position="103"/>
    </location>
</feature>
<keyword evidence="3" id="KW-1185">Reference proteome</keyword>
<dbReference type="EMBL" id="CP047045">
    <property type="protein sequence ID" value="QGZ96459.1"/>
    <property type="molecule type" value="Genomic_DNA"/>
</dbReference>
<dbReference type="Proteomes" id="UP000431269">
    <property type="component" value="Chromosome"/>
</dbReference>
<keyword evidence="1" id="KW-1133">Transmembrane helix</keyword>
<evidence type="ECO:0000313" key="3">
    <source>
        <dbReference type="Proteomes" id="UP000431269"/>
    </source>
</evidence>
<dbReference type="KEGG" id="tsv:DSM104635_03319"/>
<proteinExistence type="predicted"/>
<reference evidence="3" key="1">
    <citation type="submission" date="2019-12" db="EMBL/GenBank/DDBJ databases">
        <title>Complete genome of Terracaulis silvestris 0127_4.</title>
        <authorList>
            <person name="Vieira S."/>
            <person name="Riedel T."/>
            <person name="Sproer C."/>
            <person name="Pascual J."/>
            <person name="Boedeker C."/>
            <person name="Overmann J."/>
        </authorList>
    </citation>
    <scope>NUCLEOTIDE SEQUENCE [LARGE SCALE GENOMIC DNA]</scope>
    <source>
        <strain evidence="3">0127_4</strain>
    </source>
</reference>
<accession>A0A6I6MP29</accession>
<feature type="transmembrane region" description="Helical" evidence="1">
    <location>
        <begin position="109"/>
        <end position="126"/>
    </location>
</feature>
<feature type="transmembrane region" description="Helical" evidence="1">
    <location>
        <begin position="51"/>
        <end position="73"/>
    </location>
</feature>
<dbReference type="AlphaFoldDB" id="A0A6I6MP29"/>
<name>A0A6I6MP29_9CAUL</name>
<protein>
    <submittedName>
        <fullName evidence="2">Uncharacterized protein</fullName>
    </submittedName>
</protein>
<organism evidence="2 3">
    <name type="scientific">Terricaulis silvestris</name>
    <dbReference type="NCBI Taxonomy" id="2686094"/>
    <lineage>
        <taxon>Bacteria</taxon>
        <taxon>Pseudomonadati</taxon>
        <taxon>Pseudomonadota</taxon>
        <taxon>Alphaproteobacteria</taxon>
        <taxon>Caulobacterales</taxon>
        <taxon>Caulobacteraceae</taxon>
        <taxon>Terricaulis</taxon>
    </lineage>
</organism>
<keyword evidence="1" id="KW-0812">Transmembrane</keyword>
<sequence length="128" mass="14191">MNLLLIVSAIAGFGCAIGHSYLSERYILRPLYAATNGSRILENPVNRRLMYAMWHLPSIAWSLVAAATLWMFFAPQWFDATASTLLLYFGIGIYMPAALWNAIAFRGPHVGNILLTIASLALWFGVNV</sequence>
<evidence type="ECO:0000313" key="2">
    <source>
        <dbReference type="EMBL" id="QGZ96459.1"/>
    </source>
</evidence>
<keyword evidence="1" id="KW-0472">Membrane</keyword>
<dbReference type="RefSeq" id="WP_158767243.1">
    <property type="nucleotide sequence ID" value="NZ_CP047045.1"/>
</dbReference>
<evidence type="ECO:0000256" key="1">
    <source>
        <dbReference type="SAM" id="Phobius"/>
    </source>
</evidence>